<dbReference type="Proteomes" id="UP000292935">
    <property type="component" value="Unassembled WGS sequence"/>
</dbReference>
<dbReference type="PROSITE" id="PS50928">
    <property type="entry name" value="ABC_TM1"/>
    <property type="match status" value="1"/>
</dbReference>
<evidence type="ECO:0000256" key="5">
    <source>
        <dbReference type="ARBA" id="ARBA00022989"/>
    </source>
</evidence>
<gene>
    <name evidence="9" type="ORF">ESP57_07530</name>
</gene>
<evidence type="ECO:0000313" key="9">
    <source>
        <dbReference type="EMBL" id="RXZ49559.1"/>
    </source>
</evidence>
<feature type="transmembrane region" description="Helical" evidence="7">
    <location>
        <begin position="108"/>
        <end position="129"/>
    </location>
</feature>
<comment type="similarity">
    <text evidence="7">Belongs to the binding-protein-dependent transport system permease family.</text>
</comment>
<dbReference type="PANTHER" id="PTHR43744:SF8">
    <property type="entry name" value="SN-GLYCEROL-3-PHOSPHATE TRANSPORT SYSTEM PERMEASE PROTEIN UGPE"/>
    <property type="match status" value="1"/>
</dbReference>
<keyword evidence="10" id="KW-1185">Reference proteome</keyword>
<keyword evidence="4 7" id="KW-0812">Transmembrane</keyword>
<dbReference type="OrthoDB" id="3228189at2"/>
<accession>A0A4Q2JS73</accession>
<comment type="caution">
    <text evidence="9">The sequence shown here is derived from an EMBL/GenBank/DDBJ whole genome shotgun (WGS) entry which is preliminary data.</text>
</comment>
<evidence type="ECO:0000259" key="8">
    <source>
        <dbReference type="PROSITE" id="PS50928"/>
    </source>
</evidence>
<dbReference type="Gene3D" id="1.10.3720.10">
    <property type="entry name" value="MetI-like"/>
    <property type="match status" value="1"/>
</dbReference>
<evidence type="ECO:0000256" key="2">
    <source>
        <dbReference type="ARBA" id="ARBA00022448"/>
    </source>
</evidence>
<feature type="transmembrane region" description="Helical" evidence="7">
    <location>
        <begin position="248"/>
        <end position="267"/>
    </location>
</feature>
<feature type="transmembrane region" description="Helical" evidence="7">
    <location>
        <begin position="141"/>
        <end position="159"/>
    </location>
</feature>
<keyword evidence="5 7" id="KW-1133">Transmembrane helix</keyword>
<keyword evidence="3" id="KW-1003">Cell membrane</keyword>
<evidence type="ECO:0000256" key="4">
    <source>
        <dbReference type="ARBA" id="ARBA00022692"/>
    </source>
</evidence>
<evidence type="ECO:0000256" key="7">
    <source>
        <dbReference type="RuleBase" id="RU363032"/>
    </source>
</evidence>
<sequence>MKTQHAADEEALPLRSRRIDKILIYGFLVIIGLAFAAPLINAVQMSVAVGGIGNYWAVLTRTLNGVSIPQTFLNSAIIALMHAGLVCVIGALAAYAFSFIPFRGREPLYYGVLLFLAVPATSILVPVYFISGTLGLFNTHIGVALPEAVLTLPFAVLLLRNRMDDIPRQLVEAAILDRASHIGVFWHVAVPLCRGPLFNLAALSVMWSLQDFLFPSVLLRSPALTTAAQAVQTIRSAFGPTPAESSQYYAALVLLGVPALVIILFAFKYVTSGLSAGGVKE</sequence>
<keyword evidence="6 7" id="KW-0472">Membrane</keyword>
<feature type="domain" description="ABC transmembrane type-1" evidence="8">
    <location>
        <begin position="72"/>
        <end position="266"/>
    </location>
</feature>
<dbReference type="EMBL" id="SDPO01000002">
    <property type="protein sequence ID" value="RXZ49559.1"/>
    <property type="molecule type" value="Genomic_DNA"/>
</dbReference>
<dbReference type="InterPro" id="IPR035906">
    <property type="entry name" value="MetI-like_sf"/>
</dbReference>
<name>A0A4Q2JS73_9MICO</name>
<feature type="transmembrane region" description="Helical" evidence="7">
    <location>
        <begin position="22"/>
        <end position="52"/>
    </location>
</feature>
<dbReference type="GO" id="GO:0055085">
    <property type="term" value="P:transmembrane transport"/>
    <property type="evidence" value="ECO:0007669"/>
    <property type="project" value="InterPro"/>
</dbReference>
<dbReference type="Pfam" id="PF00528">
    <property type="entry name" value="BPD_transp_1"/>
    <property type="match status" value="1"/>
</dbReference>
<protein>
    <submittedName>
        <fullName evidence="9">Carbohydrate ABC transporter permease</fullName>
    </submittedName>
</protein>
<dbReference type="GO" id="GO:0005886">
    <property type="term" value="C:plasma membrane"/>
    <property type="evidence" value="ECO:0007669"/>
    <property type="project" value="UniProtKB-SubCell"/>
</dbReference>
<evidence type="ECO:0000256" key="3">
    <source>
        <dbReference type="ARBA" id="ARBA00022475"/>
    </source>
</evidence>
<feature type="transmembrane region" description="Helical" evidence="7">
    <location>
        <begin position="184"/>
        <end position="209"/>
    </location>
</feature>
<dbReference type="AlphaFoldDB" id="A0A4Q2JS73"/>
<feature type="transmembrane region" description="Helical" evidence="7">
    <location>
        <begin position="72"/>
        <end position="96"/>
    </location>
</feature>
<keyword evidence="2 7" id="KW-0813">Transport</keyword>
<reference evidence="9 10" key="1">
    <citation type="submission" date="2019-01" db="EMBL/GenBank/DDBJ databases">
        <authorList>
            <person name="Li J."/>
        </authorList>
    </citation>
    <scope>NUCLEOTIDE SEQUENCE [LARGE SCALE GENOMIC DNA]</scope>
    <source>
        <strain evidence="9 10">CCUG 35506</strain>
    </source>
</reference>
<evidence type="ECO:0000256" key="6">
    <source>
        <dbReference type="ARBA" id="ARBA00023136"/>
    </source>
</evidence>
<dbReference type="CDD" id="cd06261">
    <property type="entry name" value="TM_PBP2"/>
    <property type="match status" value="1"/>
</dbReference>
<dbReference type="InterPro" id="IPR000515">
    <property type="entry name" value="MetI-like"/>
</dbReference>
<dbReference type="PANTHER" id="PTHR43744">
    <property type="entry name" value="ABC TRANSPORTER PERMEASE PROTEIN MG189-RELATED-RELATED"/>
    <property type="match status" value="1"/>
</dbReference>
<proteinExistence type="inferred from homology"/>
<evidence type="ECO:0000313" key="10">
    <source>
        <dbReference type="Proteomes" id="UP000292935"/>
    </source>
</evidence>
<dbReference type="SUPFAM" id="SSF161098">
    <property type="entry name" value="MetI-like"/>
    <property type="match status" value="1"/>
</dbReference>
<evidence type="ECO:0000256" key="1">
    <source>
        <dbReference type="ARBA" id="ARBA00004651"/>
    </source>
</evidence>
<comment type="subcellular location">
    <subcellularLocation>
        <location evidence="1 7">Cell membrane</location>
        <topology evidence="1 7">Multi-pass membrane protein</topology>
    </subcellularLocation>
</comment>
<organism evidence="9 10">
    <name type="scientific">Agromyces fucosus</name>
    <dbReference type="NCBI Taxonomy" id="41985"/>
    <lineage>
        <taxon>Bacteria</taxon>
        <taxon>Bacillati</taxon>
        <taxon>Actinomycetota</taxon>
        <taxon>Actinomycetes</taxon>
        <taxon>Micrococcales</taxon>
        <taxon>Microbacteriaceae</taxon>
        <taxon>Agromyces</taxon>
    </lineage>
</organism>